<dbReference type="GO" id="GO:0008270">
    <property type="term" value="F:zinc ion binding"/>
    <property type="evidence" value="ECO:0007669"/>
    <property type="project" value="UniProtKB-KW"/>
</dbReference>
<organism evidence="14 15">
    <name type="scientific">Musa troglodytarum</name>
    <name type="common">fe'i banana</name>
    <dbReference type="NCBI Taxonomy" id="320322"/>
    <lineage>
        <taxon>Eukaryota</taxon>
        <taxon>Viridiplantae</taxon>
        <taxon>Streptophyta</taxon>
        <taxon>Embryophyta</taxon>
        <taxon>Tracheophyta</taxon>
        <taxon>Spermatophyta</taxon>
        <taxon>Magnoliopsida</taxon>
        <taxon>Liliopsida</taxon>
        <taxon>Zingiberales</taxon>
        <taxon>Musaceae</taxon>
        <taxon>Musa</taxon>
    </lineage>
</organism>
<evidence type="ECO:0000256" key="1">
    <source>
        <dbReference type="ARBA" id="ARBA00000900"/>
    </source>
</evidence>
<dbReference type="EMBL" id="CP097502">
    <property type="protein sequence ID" value="URD76731.1"/>
    <property type="molecule type" value="Genomic_DNA"/>
</dbReference>
<dbReference type="PANTHER" id="PTHR46913">
    <property type="entry name" value="RING-H2 FINGER PROTEIN ATL16"/>
    <property type="match status" value="1"/>
</dbReference>
<evidence type="ECO:0000256" key="11">
    <source>
        <dbReference type="ARBA" id="ARBA00022989"/>
    </source>
</evidence>
<dbReference type="Pfam" id="PF13639">
    <property type="entry name" value="zf-RING_2"/>
    <property type="match status" value="1"/>
</dbReference>
<proteinExistence type="predicted"/>
<dbReference type="GO" id="GO:0016020">
    <property type="term" value="C:membrane"/>
    <property type="evidence" value="ECO:0007669"/>
    <property type="project" value="UniProtKB-SubCell"/>
</dbReference>
<keyword evidence="11" id="KW-1133">Transmembrane helix</keyword>
<evidence type="ECO:0000256" key="9">
    <source>
        <dbReference type="ARBA" id="ARBA00022786"/>
    </source>
</evidence>
<evidence type="ECO:0000256" key="4">
    <source>
        <dbReference type="ARBA" id="ARBA00012483"/>
    </source>
</evidence>
<evidence type="ECO:0000256" key="7">
    <source>
        <dbReference type="ARBA" id="ARBA00022723"/>
    </source>
</evidence>
<dbReference type="AlphaFoldDB" id="A0A9E7EH28"/>
<keyword evidence="6" id="KW-0812">Transmembrane</keyword>
<keyword evidence="15" id="KW-1185">Reference proteome</keyword>
<reference evidence="14" key="1">
    <citation type="submission" date="2022-05" db="EMBL/GenBank/DDBJ databases">
        <title>The Musa troglodytarum L. genome provides insights into the mechanism of non-climacteric behaviour and enrichment of carotenoids.</title>
        <authorList>
            <person name="Wang J."/>
        </authorList>
    </citation>
    <scope>NUCLEOTIDE SEQUENCE</scope>
    <source>
        <tissue evidence="14">Leaf</tissue>
    </source>
</reference>
<evidence type="ECO:0000256" key="5">
    <source>
        <dbReference type="ARBA" id="ARBA00022679"/>
    </source>
</evidence>
<feature type="domain" description="RING-type" evidence="13">
    <location>
        <begin position="18"/>
        <end position="60"/>
    </location>
</feature>
<comment type="catalytic activity">
    <reaction evidence="1">
        <text>S-ubiquitinyl-[E2 ubiquitin-conjugating enzyme]-L-cysteine + [acceptor protein]-L-lysine = [E2 ubiquitin-conjugating enzyme]-L-cysteine + N(6)-ubiquitinyl-[acceptor protein]-L-lysine.</text>
        <dbReference type="EC" id="2.3.2.27"/>
    </reaction>
</comment>
<evidence type="ECO:0000313" key="15">
    <source>
        <dbReference type="Proteomes" id="UP001055439"/>
    </source>
</evidence>
<gene>
    <name evidence="14" type="ORF">MUK42_09980</name>
</gene>
<evidence type="ECO:0000256" key="3">
    <source>
        <dbReference type="ARBA" id="ARBA00004906"/>
    </source>
</evidence>
<keyword evidence="12" id="KW-0472">Membrane</keyword>
<dbReference type="GO" id="GO:0016567">
    <property type="term" value="P:protein ubiquitination"/>
    <property type="evidence" value="ECO:0007669"/>
    <property type="project" value="InterPro"/>
</dbReference>
<dbReference type="PANTHER" id="PTHR46913:SF1">
    <property type="entry name" value="RING-H2 FINGER PROTEIN ATL16"/>
    <property type="match status" value="1"/>
</dbReference>
<dbReference type="InterPro" id="IPR013083">
    <property type="entry name" value="Znf_RING/FYVE/PHD"/>
</dbReference>
<dbReference type="GO" id="GO:0061630">
    <property type="term" value="F:ubiquitin protein ligase activity"/>
    <property type="evidence" value="ECO:0007669"/>
    <property type="project" value="UniProtKB-EC"/>
</dbReference>
<keyword evidence="7" id="KW-0479">Metal-binding</keyword>
<sequence length="91" mass="10450">MLMYYEIKGLKVRKGMLECVVCLSDFKDDKKFRILFRCSYVFHLDYIDAWLTSHITCLICCANLIEQAANDNLNLLSTNVISLQLETAAPP</sequence>
<accession>A0A9E7EH28</accession>
<keyword evidence="10" id="KW-0862">Zinc</keyword>
<dbReference type="Proteomes" id="UP001055439">
    <property type="component" value="Chromosome 1"/>
</dbReference>
<evidence type="ECO:0000256" key="12">
    <source>
        <dbReference type="ARBA" id="ARBA00023136"/>
    </source>
</evidence>
<evidence type="ECO:0000256" key="10">
    <source>
        <dbReference type="ARBA" id="ARBA00022833"/>
    </source>
</evidence>
<comment type="pathway">
    <text evidence="3">Protein modification; protein ubiquitination.</text>
</comment>
<keyword evidence="9" id="KW-0833">Ubl conjugation pathway</keyword>
<dbReference type="SUPFAM" id="SSF57850">
    <property type="entry name" value="RING/U-box"/>
    <property type="match status" value="1"/>
</dbReference>
<comment type="subcellular location">
    <subcellularLocation>
        <location evidence="2">Membrane</location>
        <topology evidence="2">Single-pass membrane protein</topology>
    </subcellularLocation>
</comment>
<dbReference type="InterPro" id="IPR044600">
    <property type="entry name" value="ATL1/ATL16-like"/>
</dbReference>
<evidence type="ECO:0000256" key="6">
    <source>
        <dbReference type="ARBA" id="ARBA00022692"/>
    </source>
</evidence>
<dbReference type="OrthoDB" id="8062037at2759"/>
<evidence type="ECO:0000259" key="13">
    <source>
        <dbReference type="Pfam" id="PF13639"/>
    </source>
</evidence>
<evidence type="ECO:0000256" key="2">
    <source>
        <dbReference type="ARBA" id="ARBA00004167"/>
    </source>
</evidence>
<dbReference type="EC" id="2.3.2.27" evidence="4"/>
<dbReference type="Gene3D" id="3.30.40.10">
    <property type="entry name" value="Zinc/RING finger domain, C3HC4 (zinc finger)"/>
    <property type="match status" value="1"/>
</dbReference>
<dbReference type="InterPro" id="IPR001841">
    <property type="entry name" value="Znf_RING"/>
</dbReference>
<evidence type="ECO:0000313" key="14">
    <source>
        <dbReference type="EMBL" id="URD76731.1"/>
    </source>
</evidence>
<protein>
    <recommendedName>
        <fullName evidence="4">RING-type E3 ubiquitin transferase</fullName>
        <ecNumber evidence="4">2.3.2.27</ecNumber>
    </recommendedName>
</protein>
<evidence type="ECO:0000256" key="8">
    <source>
        <dbReference type="ARBA" id="ARBA00022771"/>
    </source>
</evidence>
<keyword evidence="8" id="KW-0863">Zinc-finger</keyword>
<keyword evidence="5" id="KW-0808">Transferase</keyword>
<name>A0A9E7EH28_9LILI</name>